<protein>
    <submittedName>
        <fullName evidence="1">Uncharacterized protein</fullName>
    </submittedName>
</protein>
<reference evidence="1 2" key="1">
    <citation type="submission" date="2019-09" db="EMBL/GenBank/DDBJ databases">
        <title>Draft genome of the ectomycorrhizal ascomycete Sphaerosporella brunnea.</title>
        <authorList>
            <consortium name="DOE Joint Genome Institute"/>
            <person name="Benucci G.M."/>
            <person name="Marozzi G."/>
            <person name="Antonielli L."/>
            <person name="Sanchez S."/>
            <person name="Marco P."/>
            <person name="Wang X."/>
            <person name="Falini L.B."/>
            <person name="Barry K."/>
            <person name="Haridas S."/>
            <person name="Lipzen A."/>
            <person name="Labutti K."/>
            <person name="Grigoriev I.V."/>
            <person name="Murat C."/>
            <person name="Martin F."/>
            <person name="Albertini E."/>
            <person name="Donnini D."/>
            <person name="Bonito G."/>
        </authorList>
    </citation>
    <scope>NUCLEOTIDE SEQUENCE [LARGE SCALE GENOMIC DNA]</scope>
    <source>
        <strain evidence="1 2">Sb_GMNB300</strain>
    </source>
</reference>
<gene>
    <name evidence="1" type="ORF">FN846DRAFT_950874</name>
</gene>
<organism evidence="1 2">
    <name type="scientific">Sphaerosporella brunnea</name>
    <dbReference type="NCBI Taxonomy" id="1250544"/>
    <lineage>
        <taxon>Eukaryota</taxon>
        <taxon>Fungi</taxon>
        <taxon>Dikarya</taxon>
        <taxon>Ascomycota</taxon>
        <taxon>Pezizomycotina</taxon>
        <taxon>Pezizomycetes</taxon>
        <taxon>Pezizales</taxon>
        <taxon>Pyronemataceae</taxon>
        <taxon>Sphaerosporella</taxon>
    </lineage>
</organism>
<keyword evidence="2" id="KW-1185">Reference proteome</keyword>
<proteinExistence type="predicted"/>
<dbReference type="AlphaFoldDB" id="A0A5J5EVB2"/>
<dbReference type="Proteomes" id="UP000326924">
    <property type="component" value="Unassembled WGS sequence"/>
</dbReference>
<accession>A0A5J5EVB2</accession>
<dbReference type="InParanoid" id="A0A5J5EVB2"/>
<evidence type="ECO:0000313" key="2">
    <source>
        <dbReference type="Proteomes" id="UP000326924"/>
    </source>
</evidence>
<sequence length="206" mass="23770">MAAALRSSMITSQRSTRQTVNILRAMIQHIPTCEKKKSCGLARHYMNLVVFPPWSLSFEISLKLLTKRVRVAARTTARLKKDCCDEITMLDPSKDTLDTRPHTLSHLPWHRFSEVQRPWPSRHFGKLNCSRTYGNIIWFTCHILIAVHRPSRTLQVVTFSKLPSGFEEWAFANEYVTFPTSPHASGMSDDFEQILEARTRSLALRR</sequence>
<dbReference type="EMBL" id="VXIS01000100">
    <property type="protein sequence ID" value="KAA8905332.1"/>
    <property type="molecule type" value="Genomic_DNA"/>
</dbReference>
<dbReference type="OrthoDB" id="2104739at2759"/>
<evidence type="ECO:0000313" key="1">
    <source>
        <dbReference type="EMBL" id="KAA8905332.1"/>
    </source>
</evidence>
<comment type="caution">
    <text evidence="1">The sequence shown here is derived from an EMBL/GenBank/DDBJ whole genome shotgun (WGS) entry which is preliminary data.</text>
</comment>
<name>A0A5J5EVB2_9PEZI</name>